<accession>A6J6R3</accession>
<gene>
    <name evidence="1" type="ORF">rCG_43913</name>
</gene>
<evidence type="ECO:0000313" key="2">
    <source>
        <dbReference type="Proteomes" id="UP000234681"/>
    </source>
</evidence>
<proteinExistence type="predicted"/>
<name>A6J6R3_RAT</name>
<reference evidence="2" key="1">
    <citation type="submission" date="2005-09" db="EMBL/GenBank/DDBJ databases">
        <authorList>
            <person name="Mural R.J."/>
            <person name="Li P.W."/>
            <person name="Adams M.D."/>
            <person name="Amanatides P.G."/>
            <person name="Baden-Tillson H."/>
            <person name="Barnstead M."/>
            <person name="Chin S.H."/>
            <person name="Dew I."/>
            <person name="Evans C.A."/>
            <person name="Ferriera S."/>
            <person name="Flanigan M."/>
            <person name="Fosler C."/>
            <person name="Glodek A."/>
            <person name="Gu Z."/>
            <person name="Holt R.A."/>
            <person name="Jennings D."/>
            <person name="Kraft C.L."/>
            <person name="Lu F."/>
            <person name="Nguyen T."/>
            <person name="Nusskern D.R."/>
            <person name="Pfannkoch C.M."/>
            <person name="Sitter C."/>
            <person name="Sutton G.G."/>
            <person name="Venter J.C."/>
            <person name="Wang Z."/>
            <person name="Woodage T."/>
            <person name="Zheng X.H."/>
            <person name="Zhong F."/>
        </authorList>
    </citation>
    <scope>NUCLEOTIDE SEQUENCE [LARGE SCALE GENOMIC DNA]</scope>
    <source>
        <strain>BN</strain>
        <strain evidence="2">Sprague-Dawley</strain>
    </source>
</reference>
<dbReference type="Proteomes" id="UP000234681">
    <property type="component" value="Chromosome 17"/>
</dbReference>
<sequence>MSPPFLKTAFFFFWCRARFCQHKHLPVILVSFVFLKKSQTDLLHFPI</sequence>
<organism evidence="1 2">
    <name type="scientific">Rattus norvegicus</name>
    <name type="common">Rat</name>
    <dbReference type="NCBI Taxonomy" id="10116"/>
    <lineage>
        <taxon>Eukaryota</taxon>
        <taxon>Metazoa</taxon>
        <taxon>Chordata</taxon>
        <taxon>Craniata</taxon>
        <taxon>Vertebrata</taxon>
        <taxon>Euteleostomi</taxon>
        <taxon>Mammalia</taxon>
        <taxon>Eutheria</taxon>
        <taxon>Euarchontoglires</taxon>
        <taxon>Glires</taxon>
        <taxon>Rodentia</taxon>
        <taxon>Myomorpha</taxon>
        <taxon>Muroidea</taxon>
        <taxon>Muridae</taxon>
        <taxon>Murinae</taxon>
        <taxon>Rattus</taxon>
    </lineage>
</organism>
<protein>
    <submittedName>
        <fullName evidence="1">RCG43913</fullName>
    </submittedName>
</protein>
<dbReference type="AlphaFoldDB" id="A6J6R3"/>
<dbReference type="EMBL" id="CH473977">
    <property type="protein sequence ID" value="EDL98063.1"/>
    <property type="molecule type" value="Genomic_DNA"/>
</dbReference>
<evidence type="ECO:0000313" key="1">
    <source>
        <dbReference type="EMBL" id="EDL98063.1"/>
    </source>
</evidence>